<feature type="compositionally biased region" description="Polar residues" evidence="1">
    <location>
        <begin position="189"/>
        <end position="200"/>
    </location>
</feature>
<name>A0A844B7B3_9BURK</name>
<evidence type="ECO:0000259" key="3">
    <source>
        <dbReference type="Pfam" id="PF08239"/>
    </source>
</evidence>
<evidence type="ECO:0000313" key="4">
    <source>
        <dbReference type="EMBL" id="MRD46431.1"/>
    </source>
</evidence>
<gene>
    <name evidence="4" type="ORF">GHT07_04035</name>
</gene>
<accession>A0A844B7B3</accession>
<keyword evidence="2" id="KW-1133">Transmembrane helix</keyword>
<sequence>MRARGTMVHDKLEHMMNILKTILAGLAVAAAAVFPLASSAQSLAVTAPYRVNVHAGPDGVYPIVAVLAPRMEIDVYGCLEGYSWCDVGFGIDRGWIHSSNLRYYYQNRYVPFAGVATIVGIGLTGFFFDDYWRSYYRERPFYSDRDRWYHRPPPRYWYHGRERDYDRDHRAGRFNNREHNQGFVPHRGQPQQHNFTQPAQPIQIAPNRPNGGQPGLHSPQPPGPGVQQVPQIGVQPQHRGGMQPQYQQPQPLQQQGQQPQVHQQQQQQHQQPRGRGEGRNERRHDERGDKP</sequence>
<dbReference type="AlphaFoldDB" id="A0A844B7B3"/>
<protein>
    <recommendedName>
        <fullName evidence="3">SH3b domain-containing protein</fullName>
    </recommendedName>
</protein>
<feature type="region of interest" description="Disordered" evidence="1">
    <location>
        <begin position="172"/>
        <end position="291"/>
    </location>
</feature>
<feature type="transmembrane region" description="Helical" evidence="2">
    <location>
        <begin position="109"/>
        <end position="128"/>
    </location>
</feature>
<dbReference type="InterPro" id="IPR003646">
    <property type="entry name" value="SH3-like_bac-type"/>
</dbReference>
<organism evidence="4 5">
    <name type="scientific">Caenimonas koreensis DSM 17982</name>
    <dbReference type="NCBI Taxonomy" id="1121255"/>
    <lineage>
        <taxon>Bacteria</taxon>
        <taxon>Pseudomonadati</taxon>
        <taxon>Pseudomonadota</taxon>
        <taxon>Betaproteobacteria</taxon>
        <taxon>Burkholderiales</taxon>
        <taxon>Comamonadaceae</taxon>
        <taxon>Caenimonas</taxon>
    </lineage>
</organism>
<dbReference type="Pfam" id="PF08239">
    <property type="entry name" value="SH3_3"/>
    <property type="match status" value="1"/>
</dbReference>
<proteinExistence type="predicted"/>
<reference evidence="4 5" key="1">
    <citation type="submission" date="2019-11" db="EMBL/GenBank/DDBJ databases">
        <title>Caenimonas koreensis gen. nov., sp. nov., isolated from activated sludge.</title>
        <authorList>
            <person name="Seung H.R."/>
        </authorList>
    </citation>
    <scope>NUCLEOTIDE SEQUENCE [LARGE SCALE GENOMIC DNA]</scope>
    <source>
        <strain evidence="4 5">EMB320</strain>
    </source>
</reference>
<dbReference type="RefSeq" id="WP_153583777.1">
    <property type="nucleotide sequence ID" value="NZ_WJBU01000003.1"/>
</dbReference>
<keyword evidence="2" id="KW-0812">Transmembrane</keyword>
<dbReference type="Proteomes" id="UP000487350">
    <property type="component" value="Unassembled WGS sequence"/>
</dbReference>
<comment type="caution">
    <text evidence="4">The sequence shown here is derived from an EMBL/GenBank/DDBJ whole genome shotgun (WGS) entry which is preliminary data.</text>
</comment>
<feature type="compositionally biased region" description="Basic and acidic residues" evidence="1">
    <location>
        <begin position="274"/>
        <end position="291"/>
    </location>
</feature>
<evidence type="ECO:0000313" key="5">
    <source>
        <dbReference type="Proteomes" id="UP000487350"/>
    </source>
</evidence>
<evidence type="ECO:0000256" key="1">
    <source>
        <dbReference type="SAM" id="MobiDB-lite"/>
    </source>
</evidence>
<dbReference type="OrthoDB" id="8854384at2"/>
<dbReference type="EMBL" id="WJBU01000003">
    <property type="protein sequence ID" value="MRD46431.1"/>
    <property type="molecule type" value="Genomic_DNA"/>
</dbReference>
<evidence type="ECO:0000256" key="2">
    <source>
        <dbReference type="SAM" id="Phobius"/>
    </source>
</evidence>
<keyword evidence="5" id="KW-1185">Reference proteome</keyword>
<keyword evidence="2" id="KW-0472">Membrane</keyword>
<feature type="compositionally biased region" description="Low complexity" evidence="1">
    <location>
        <begin position="225"/>
        <end position="273"/>
    </location>
</feature>
<feature type="domain" description="SH3b" evidence="3">
    <location>
        <begin position="51"/>
        <end position="101"/>
    </location>
</feature>